<dbReference type="Pfam" id="PF03659">
    <property type="entry name" value="Glyco_hydro_71"/>
    <property type="match status" value="1"/>
</dbReference>
<evidence type="ECO:0000256" key="1">
    <source>
        <dbReference type="SAM" id="SignalP"/>
    </source>
</evidence>
<evidence type="ECO:0000313" key="2">
    <source>
        <dbReference type="EMBL" id="KAH8689532.1"/>
    </source>
</evidence>
<evidence type="ECO:0000313" key="3">
    <source>
        <dbReference type="Proteomes" id="UP001201262"/>
    </source>
</evidence>
<dbReference type="InterPro" id="IPR005197">
    <property type="entry name" value="Glyco_hydro_71"/>
</dbReference>
<dbReference type="GeneID" id="70251849"/>
<dbReference type="RefSeq" id="XP_046065886.1">
    <property type="nucleotide sequence ID" value="XM_046221562.1"/>
</dbReference>
<keyword evidence="1" id="KW-0732">Signal</keyword>
<feature type="chain" id="PRO_5042293318" evidence="1">
    <location>
        <begin position="25"/>
        <end position="439"/>
    </location>
</feature>
<dbReference type="CDD" id="cd11577">
    <property type="entry name" value="GH71"/>
    <property type="match status" value="1"/>
</dbReference>
<comment type="caution">
    <text evidence="2">The sequence shown here is derived from an EMBL/GenBank/DDBJ whole genome shotgun (WGS) entry which is preliminary data.</text>
</comment>
<protein>
    <submittedName>
        <fullName evidence="2">Glucan endo-1,3-alpha-glucosidase agn1</fullName>
    </submittedName>
</protein>
<accession>A0AAD4KEZ5</accession>
<feature type="signal peptide" evidence="1">
    <location>
        <begin position="1"/>
        <end position="24"/>
    </location>
</feature>
<dbReference type="EMBL" id="JAJTJA010000015">
    <property type="protein sequence ID" value="KAH8689532.1"/>
    <property type="molecule type" value="Genomic_DNA"/>
</dbReference>
<proteinExistence type="predicted"/>
<dbReference type="AlphaFoldDB" id="A0AAD4KEZ5"/>
<sequence>MTRLSSSLASAAAAAALYSSGVSAQKLVFAHVVVGDTASHNQSTWENDIKLASAAAIDAFALNGGYPDSNIPIQVANAFAACEALDNGFKLFFSFDYLGGGQPWPATGDNSVASYLANYTKSSCYQNYNNLPFVSTFEGTKNIDDWAPGGSIRSAAGDVYFVPDWTSLGTSGITAHLDNIEGFFSWNMWPDGANNLTDDGDKAWQSAIGSKSYMMGVSPWFFHSGSSSGTNWVWRGDDLWADRWQEVFDVDPQFVEIVTWNDWGEASYIGPFVSDNEVPTTSAPYVDNMPHESFRDFLPYYIATFKGSNFTISKDQMQYWYRLAPAAGGSACGVDGNDPDQGQTEVDPNTIVQDKVFFSALLTSAATVQVQIGSNSPTQFDGSQGLNHFSQPFNGQTGEVTFSIIRNGETVGNGTGAAITSSTSLSNGCTNYNAWAGSF</sequence>
<organism evidence="2 3">
    <name type="scientific">Talaromyces proteolyticus</name>
    <dbReference type="NCBI Taxonomy" id="1131652"/>
    <lineage>
        <taxon>Eukaryota</taxon>
        <taxon>Fungi</taxon>
        <taxon>Dikarya</taxon>
        <taxon>Ascomycota</taxon>
        <taxon>Pezizomycotina</taxon>
        <taxon>Eurotiomycetes</taxon>
        <taxon>Eurotiomycetidae</taxon>
        <taxon>Eurotiales</taxon>
        <taxon>Trichocomaceae</taxon>
        <taxon>Talaromyces</taxon>
        <taxon>Talaromyces sect. Bacilispori</taxon>
    </lineage>
</organism>
<dbReference type="GO" id="GO:0051118">
    <property type="term" value="F:glucan endo-1,3-alpha-glucosidase activity"/>
    <property type="evidence" value="ECO:0007669"/>
    <property type="project" value="InterPro"/>
</dbReference>
<dbReference type="Gene3D" id="3.20.20.80">
    <property type="entry name" value="Glycosidases"/>
    <property type="match status" value="1"/>
</dbReference>
<gene>
    <name evidence="2" type="ORF">BGW36DRAFT_441798</name>
</gene>
<reference evidence="2" key="1">
    <citation type="submission" date="2021-12" db="EMBL/GenBank/DDBJ databases">
        <title>Convergent genome expansion in fungi linked to evolution of root-endophyte symbiosis.</title>
        <authorList>
            <consortium name="DOE Joint Genome Institute"/>
            <person name="Ke Y.-H."/>
            <person name="Bonito G."/>
            <person name="Liao H.-L."/>
            <person name="Looney B."/>
            <person name="Rojas-Flechas A."/>
            <person name="Nash J."/>
            <person name="Hameed K."/>
            <person name="Schadt C."/>
            <person name="Martin F."/>
            <person name="Crous P.W."/>
            <person name="Miettinen O."/>
            <person name="Magnuson J.K."/>
            <person name="Labbe J."/>
            <person name="Jacobson D."/>
            <person name="Doktycz M.J."/>
            <person name="Veneault-Fourrey C."/>
            <person name="Kuo A."/>
            <person name="Mondo S."/>
            <person name="Calhoun S."/>
            <person name="Riley R."/>
            <person name="Ohm R."/>
            <person name="LaButti K."/>
            <person name="Andreopoulos B."/>
            <person name="Pangilinan J."/>
            <person name="Nolan M."/>
            <person name="Tritt A."/>
            <person name="Clum A."/>
            <person name="Lipzen A."/>
            <person name="Daum C."/>
            <person name="Barry K."/>
            <person name="Grigoriev I.V."/>
            <person name="Vilgalys R."/>
        </authorList>
    </citation>
    <scope>NUCLEOTIDE SEQUENCE</scope>
    <source>
        <strain evidence="2">PMI_201</strain>
    </source>
</reference>
<dbReference type="Proteomes" id="UP001201262">
    <property type="component" value="Unassembled WGS sequence"/>
</dbReference>
<name>A0AAD4KEZ5_9EURO</name>
<keyword evidence="3" id="KW-1185">Reference proteome</keyword>